<dbReference type="Pfam" id="PF04677">
    <property type="entry name" value="CwfJ_C_1"/>
    <property type="match status" value="1"/>
</dbReference>
<dbReference type="GO" id="GO:0008270">
    <property type="term" value="F:zinc ion binding"/>
    <property type="evidence" value="ECO:0007669"/>
    <property type="project" value="UniProtKB-KW"/>
</dbReference>
<dbReference type="SMART" id="SM00356">
    <property type="entry name" value="ZnF_C3H1"/>
    <property type="match status" value="2"/>
</dbReference>
<evidence type="ECO:0000259" key="5">
    <source>
        <dbReference type="PROSITE" id="PS50103"/>
    </source>
</evidence>
<dbReference type="CDD" id="cd07380">
    <property type="entry name" value="MPP_CWF19_N"/>
    <property type="match status" value="1"/>
</dbReference>
<reference evidence="6 7" key="1">
    <citation type="submission" date="2017-09" db="EMBL/GenBank/DDBJ databases">
        <title>WGS assembly of Aquilegia coerulea Goldsmith.</title>
        <authorList>
            <person name="Hodges S."/>
            <person name="Kramer E."/>
            <person name="Nordborg M."/>
            <person name="Tomkins J."/>
            <person name="Borevitz J."/>
            <person name="Derieg N."/>
            <person name="Yan J."/>
            <person name="Mihaltcheva S."/>
            <person name="Hayes R.D."/>
            <person name="Rokhsar D."/>
        </authorList>
    </citation>
    <scope>NUCLEOTIDE SEQUENCE [LARGE SCALE GENOMIC DNA]</scope>
    <source>
        <strain evidence="7">cv. Goldsmith</strain>
    </source>
</reference>
<keyword evidence="2 4" id="KW-0863">Zinc-finger</keyword>
<dbReference type="STRING" id="218851.A0A2G5DHL6"/>
<accession>A0A2G5DHL6</accession>
<dbReference type="Proteomes" id="UP000230069">
    <property type="component" value="Unassembled WGS sequence"/>
</dbReference>
<dbReference type="InParanoid" id="A0A2G5DHL6"/>
<feature type="domain" description="C3H1-type" evidence="5">
    <location>
        <begin position="306"/>
        <end position="334"/>
    </location>
</feature>
<dbReference type="GO" id="GO:0061632">
    <property type="term" value="F:RNA lariat debranching enzyme activator activity"/>
    <property type="evidence" value="ECO:0007669"/>
    <property type="project" value="TreeGrafter"/>
</dbReference>
<sequence length="602" mass="67619">MASPRILLCGDVFGRINQLFKRVSTVSKSTGPFDALFCVGQFFPEEEENLNELMDYIEGKSQIPIPTYFIGDYGVGAAKLLSIASTHLENRGFKIDGLKICNNLYCLKGSGKVTLHGLSIAYLSGKHPSETQKFGAYSQDDIDALRAWAEEPRIVDLFLTNEWPSNVSKRADVSDAPAEVTDPAGSDPTISELVAEIKPRYHIAGTKGVYYAREPYSNTESSHVTRFLGLAPVGNKDKQKFIHAISPTPASTMSSTEICMKPANTTLSPYAVEAGTTQAKRPNSIDSDTQFWRYDVSQKRQRQGNGKTEKLCFKFLSSGSCLQGEKCNFQHDMDGREQFMRGVCFDFLTKGKCERGPDCSFKHNLVDLTENISHGKQRSEKTGRSKECWFCLSSPNVESHLILCIGENFYCALAKGPLIEDHALIIPIEHSGNVFEVESEVELELERFKKALKMYFKNQGKEVVFFEWVSKHNSHTNIQAIPIPLPKASVVRGFFCLAAKKLGFEFLEINSTKNYSEGRKSLKTQFNKDVSIFYVELPDGTILSHSVEDNEKFLVQFGREVLAGLLNVPDKADWKSCKLSKEEEMKMTEAFKKRFEIFDPTR</sequence>
<dbReference type="EMBL" id="KZ305037">
    <property type="protein sequence ID" value="PIA43028.1"/>
    <property type="molecule type" value="Genomic_DNA"/>
</dbReference>
<dbReference type="PANTHER" id="PTHR12072:SF4">
    <property type="entry name" value="CWF19-LIKE PROTEIN 1"/>
    <property type="match status" value="1"/>
</dbReference>
<dbReference type="OrthoDB" id="444325at2759"/>
<dbReference type="Pfam" id="PF04676">
    <property type="entry name" value="CwfJ_C_2"/>
    <property type="match status" value="1"/>
</dbReference>
<dbReference type="GO" id="GO:0071014">
    <property type="term" value="C:post-mRNA release spliceosomal complex"/>
    <property type="evidence" value="ECO:0007669"/>
    <property type="project" value="TreeGrafter"/>
</dbReference>
<dbReference type="PROSITE" id="PS50103">
    <property type="entry name" value="ZF_C3H1"/>
    <property type="match status" value="2"/>
</dbReference>
<protein>
    <recommendedName>
        <fullName evidence="5">C3H1-type domain-containing protein</fullName>
    </recommendedName>
</protein>
<dbReference type="GO" id="GO:0000398">
    <property type="term" value="P:mRNA splicing, via spliceosome"/>
    <property type="evidence" value="ECO:0007669"/>
    <property type="project" value="TreeGrafter"/>
</dbReference>
<dbReference type="SUPFAM" id="SSF90229">
    <property type="entry name" value="CCCH zinc finger"/>
    <property type="match status" value="1"/>
</dbReference>
<evidence type="ECO:0000313" key="6">
    <source>
        <dbReference type="EMBL" id="PIA43028.1"/>
    </source>
</evidence>
<keyword evidence="1 4" id="KW-0479">Metal-binding</keyword>
<dbReference type="Gene3D" id="3.30.428.10">
    <property type="entry name" value="HIT-like"/>
    <property type="match status" value="1"/>
</dbReference>
<evidence type="ECO:0000256" key="2">
    <source>
        <dbReference type="ARBA" id="ARBA00022771"/>
    </source>
</evidence>
<dbReference type="InterPro" id="IPR006768">
    <property type="entry name" value="Cwf19-like_C_dom-1"/>
</dbReference>
<dbReference type="Gene3D" id="4.10.1000.10">
    <property type="entry name" value="Zinc finger, CCCH-type"/>
    <property type="match status" value="1"/>
</dbReference>
<gene>
    <name evidence="6" type="ORF">AQUCO_02000462v1</name>
</gene>
<evidence type="ECO:0000313" key="7">
    <source>
        <dbReference type="Proteomes" id="UP000230069"/>
    </source>
</evidence>
<evidence type="ECO:0000256" key="1">
    <source>
        <dbReference type="ARBA" id="ARBA00022723"/>
    </source>
</evidence>
<dbReference type="PANTHER" id="PTHR12072">
    <property type="entry name" value="CWF19, CELL CYCLE CONTROL PROTEIN"/>
    <property type="match status" value="1"/>
</dbReference>
<organism evidence="6 7">
    <name type="scientific">Aquilegia coerulea</name>
    <name type="common">Rocky mountain columbine</name>
    <dbReference type="NCBI Taxonomy" id="218851"/>
    <lineage>
        <taxon>Eukaryota</taxon>
        <taxon>Viridiplantae</taxon>
        <taxon>Streptophyta</taxon>
        <taxon>Embryophyta</taxon>
        <taxon>Tracheophyta</taxon>
        <taxon>Spermatophyta</taxon>
        <taxon>Magnoliopsida</taxon>
        <taxon>Ranunculales</taxon>
        <taxon>Ranunculaceae</taxon>
        <taxon>Thalictroideae</taxon>
        <taxon>Aquilegia</taxon>
    </lineage>
</organism>
<feature type="domain" description="C3H1-type" evidence="5">
    <location>
        <begin position="338"/>
        <end position="366"/>
    </location>
</feature>
<keyword evidence="7" id="KW-1185">Reference proteome</keyword>
<feature type="zinc finger region" description="C3H1-type" evidence="4">
    <location>
        <begin position="338"/>
        <end position="366"/>
    </location>
</feature>
<feature type="zinc finger region" description="C3H1-type" evidence="4">
    <location>
        <begin position="306"/>
        <end position="334"/>
    </location>
</feature>
<dbReference type="InterPro" id="IPR000571">
    <property type="entry name" value="Znf_CCCH"/>
</dbReference>
<name>A0A2G5DHL6_AQUCA</name>
<dbReference type="AlphaFoldDB" id="A0A2G5DHL6"/>
<dbReference type="InterPro" id="IPR006767">
    <property type="entry name" value="Cwf19-like_C_dom-2"/>
</dbReference>
<dbReference type="FunCoup" id="A0A2G5DHL6">
    <property type="interactions" value="3729"/>
</dbReference>
<evidence type="ECO:0000256" key="4">
    <source>
        <dbReference type="PROSITE-ProRule" id="PRU00723"/>
    </source>
</evidence>
<dbReference type="InterPro" id="IPR036265">
    <property type="entry name" value="HIT-like_sf"/>
</dbReference>
<dbReference type="InterPro" id="IPR040194">
    <property type="entry name" value="Cwf19-like"/>
</dbReference>
<dbReference type="SUPFAM" id="SSF54197">
    <property type="entry name" value="HIT-like"/>
    <property type="match status" value="1"/>
</dbReference>
<evidence type="ECO:0000256" key="3">
    <source>
        <dbReference type="ARBA" id="ARBA00022833"/>
    </source>
</evidence>
<proteinExistence type="predicted"/>
<dbReference type="InterPro" id="IPR036855">
    <property type="entry name" value="Znf_CCCH_sf"/>
</dbReference>
<keyword evidence="3 4" id="KW-0862">Zinc</keyword>